<evidence type="ECO:0000256" key="1">
    <source>
        <dbReference type="ARBA" id="ARBA00008005"/>
    </source>
</evidence>
<proteinExistence type="inferred from homology"/>
<evidence type="ECO:0000313" key="6">
    <source>
        <dbReference type="Proteomes" id="UP000800981"/>
    </source>
</evidence>
<dbReference type="InterPro" id="IPR020287">
    <property type="entry name" value="Tail_sheath_C"/>
</dbReference>
<feature type="domain" description="Tail sheath protein C-terminal" evidence="4">
    <location>
        <begin position="440"/>
        <end position="544"/>
    </location>
</feature>
<evidence type="ECO:0000256" key="2">
    <source>
        <dbReference type="SAM" id="MobiDB-lite"/>
    </source>
</evidence>
<comment type="similarity">
    <text evidence="1">Belongs to the myoviridae tail sheath protein family.</text>
</comment>
<dbReference type="Pfam" id="PF17482">
    <property type="entry name" value="Phage_sheath_1C"/>
    <property type="match status" value="1"/>
</dbReference>
<gene>
    <name evidence="5" type="ORF">G9H71_08460</name>
</gene>
<dbReference type="InterPro" id="IPR035089">
    <property type="entry name" value="Phage_sheath_subtilisin"/>
</dbReference>
<comment type="caution">
    <text evidence="5">The sequence shown here is derived from an EMBL/GenBank/DDBJ whole genome shotgun (WGS) entry which is preliminary data.</text>
</comment>
<dbReference type="Gene3D" id="3.40.50.11780">
    <property type="match status" value="2"/>
</dbReference>
<sequence>MPQYLSPGVYIEETDGGSRPIEGVGTAVAAFIGLTASGPVNVPTLVSNWTQFVDKFTDKAELQDIEARQRRGAIDEQEAERLKSRLHLDPFEPGAYLPHSVFGYFMNGGGNAYIVRVGADGSDGDRSPAPPVPLQGDLPSEGGAGKEPPYRVVALPSAPTGADLRVEVRHPAPPPDNPDGAPKDVFDLVVLRGDQVVEEITGLSTKRGKQGAASAVRERSRLIQLEERASGAAVDRPAAGVVTLSKAAVVPAQREIAPDDFVGDVSSRTGTGGLEAIEDITMVCAPDLSSAYDHQLIDAEQFKAVQQALITHCELMGDRMAILDPPPNLDAQQVKTWRAEEAGYDSKYAALYYPRIKVMDPSNGHPIMLPPSGHVAGLWARTDAERGVHKAPANDILRGAVDLERSLTTREHDLLNSPGINCIRAFPRRGIRVYGARTLTSDPAWRYLSVRRLFNYLEKSILMNTDWVVFEPNDRTLWAKIRRTIASFLVLEWRKGALFGSTPAEAFFVKCDDETNPAEAIDAGEVRCVIGVAPVKPAEFVIFELSQMQGGVSLVAE</sequence>
<organism evidence="5 6">
    <name type="scientific">Motilibacter deserti</name>
    <dbReference type="NCBI Taxonomy" id="2714956"/>
    <lineage>
        <taxon>Bacteria</taxon>
        <taxon>Bacillati</taxon>
        <taxon>Actinomycetota</taxon>
        <taxon>Actinomycetes</taxon>
        <taxon>Motilibacterales</taxon>
        <taxon>Motilibacteraceae</taxon>
        <taxon>Motilibacter</taxon>
    </lineage>
</organism>
<name>A0ABX0GSF1_9ACTN</name>
<dbReference type="PANTHER" id="PTHR35861">
    <property type="match status" value="1"/>
</dbReference>
<dbReference type="EMBL" id="JAANNP010000003">
    <property type="protein sequence ID" value="NHC13811.1"/>
    <property type="molecule type" value="Genomic_DNA"/>
</dbReference>
<feature type="region of interest" description="Disordered" evidence="2">
    <location>
        <begin position="119"/>
        <end position="153"/>
    </location>
</feature>
<dbReference type="Pfam" id="PF04984">
    <property type="entry name" value="Phage_sheath_1"/>
    <property type="match status" value="1"/>
</dbReference>
<reference evidence="5 6" key="1">
    <citation type="submission" date="2020-03" db="EMBL/GenBank/DDBJ databases">
        <title>Two novel Motilibacter sp.</title>
        <authorList>
            <person name="Liu S."/>
        </authorList>
    </citation>
    <scope>NUCLEOTIDE SEQUENCE [LARGE SCALE GENOMIC DNA]</scope>
    <source>
        <strain evidence="5 6">E257</strain>
    </source>
</reference>
<dbReference type="PANTHER" id="PTHR35861:SF1">
    <property type="entry name" value="PHAGE TAIL SHEATH PROTEIN"/>
    <property type="match status" value="1"/>
</dbReference>
<keyword evidence="6" id="KW-1185">Reference proteome</keyword>
<accession>A0ABX0GSF1</accession>
<evidence type="ECO:0000313" key="5">
    <source>
        <dbReference type="EMBL" id="NHC13811.1"/>
    </source>
</evidence>
<evidence type="ECO:0000259" key="4">
    <source>
        <dbReference type="Pfam" id="PF17482"/>
    </source>
</evidence>
<protein>
    <submittedName>
        <fullName evidence="5">Phage tail sheath family protein</fullName>
    </submittedName>
</protein>
<dbReference type="RefSeq" id="WP_166280733.1">
    <property type="nucleotide sequence ID" value="NZ_JAANNP010000003.1"/>
</dbReference>
<dbReference type="InterPro" id="IPR052042">
    <property type="entry name" value="Tail_sheath_structural"/>
</dbReference>
<evidence type="ECO:0000259" key="3">
    <source>
        <dbReference type="Pfam" id="PF04984"/>
    </source>
</evidence>
<dbReference type="Proteomes" id="UP000800981">
    <property type="component" value="Unassembled WGS sequence"/>
</dbReference>
<feature type="domain" description="Tail sheath protein subtilisin-like" evidence="3">
    <location>
        <begin position="298"/>
        <end position="439"/>
    </location>
</feature>